<dbReference type="SUPFAM" id="SSF56042">
    <property type="entry name" value="PurM C-terminal domain-like"/>
    <property type="match status" value="1"/>
</dbReference>
<dbReference type="CDD" id="cd02196">
    <property type="entry name" value="PurM"/>
    <property type="match status" value="1"/>
</dbReference>
<dbReference type="FunFam" id="3.90.650.10:FF:000001">
    <property type="entry name" value="Phosphoribosylformylglycinamidine cyclo-ligase"/>
    <property type="match status" value="1"/>
</dbReference>
<comment type="similarity">
    <text evidence="2 12">Belongs to the AIR synthase family.</text>
</comment>
<dbReference type="GO" id="GO:0005829">
    <property type="term" value="C:cytosol"/>
    <property type="evidence" value="ECO:0007669"/>
    <property type="project" value="TreeGrafter"/>
</dbReference>
<dbReference type="Gene3D" id="3.30.1330.10">
    <property type="entry name" value="PurM-like, N-terminal domain"/>
    <property type="match status" value="1"/>
</dbReference>
<keyword evidence="12" id="KW-0963">Cytoplasm</keyword>
<keyword evidence="12" id="KW-0658">Purine biosynthesis</keyword>
<dbReference type="PANTHER" id="PTHR10520:SF12">
    <property type="entry name" value="TRIFUNCTIONAL PURINE BIOSYNTHETIC PROTEIN ADENOSINE-3"/>
    <property type="match status" value="1"/>
</dbReference>
<evidence type="ECO:0000256" key="8">
    <source>
        <dbReference type="ARBA" id="ARBA00031908"/>
    </source>
</evidence>
<sequence length="349" mass="37583">MEREKDKSLYREAGVDIDAGERAVELMKKHVASTLRPEVLGGLGGFSGLFALDLNRFYQPVLVSGTDGVGTKLKIAQMVGKHDRVGIDLVAMCVNDILVTGAEPLFYLDYLACGKVDPKQVEEIVNGVAAGCREAGCALIGGETAEMPDFYPVGEYDLAGFAVGAVNRDQIWDGQRISAGDLVIGLPSSGVHSNGFSLVRHILFKKCGFSASDQFPETGRTIGEELLTPTRIYVKTILSLRERLGYMVVKGAAHITGGGITENIPRTLPQGLGAVINCGEWPVPPVFPFLQQMGGITTEEMYRVFNMGIGFVLIVEESDAERVTGTLQEMGEKSYIIGKVIRGSGVSYL</sequence>
<evidence type="ECO:0000256" key="11">
    <source>
        <dbReference type="ARBA" id="ARBA00049057"/>
    </source>
</evidence>
<dbReference type="OrthoDB" id="9802507at2"/>
<dbReference type="Pfam" id="PF00586">
    <property type="entry name" value="AIRS"/>
    <property type="match status" value="1"/>
</dbReference>
<name>A0A0B7MIL8_9FIRM</name>
<proteinExistence type="inferred from homology"/>
<keyword evidence="6 12" id="KW-0547">Nucleotide-binding</keyword>
<dbReference type="UniPathway" id="UPA00074">
    <property type="reaction ID" value="UER00129"/>
</dbReference>
<evidence type="ECO:0000256" key="1">
    <source>
        <dbReference type="ARBA" id="ARBA00004686"/>
    </source>
</evidence>
<dbReference type="Pfam" id="PF02769">
    <property type="entry name" value="AIRS_C"/>
    <property type="match status" value="1"/>
</dbReference>
<evidence type="ECO:0000256" key="7">
    <source>
        <dbReference type="ARBA" id="ARBA00022840"/>
    </source>
</evidence>
<evidence type="ECO:0000259" key="13">
    <source>
        <dbReference type="Pfam" id="PF00586"/>
    </source>
</evidence>
<organism evidence="15 16">
    <name type="scientific">Syntrophaceticus schinkii</name>
    <dbReference type="NCBI Taxonomy" id="499207"/>
    <lineage>
        <taxon>Bacteria</taxon>
        <taxon>Bacillati</taxon>
        <taxon>Bacillota</taxon>
        <taxon>Clostridia</taxon>
        <taxon>Thermoanaerobacterales</taxon>
        <taxon>Thermoanaerobacterales Family III. Incertae Sedis</taxon>
        <taxon>Syntrophaceticus</taxon>
    </lineage>
</organism>
<dbReference type="InterPro" id="IPR036921">
    <property type="entry name" value="PurM-like_N_sf"/>
</dbReference>
<dbReference type="InterPro" id="IPR010918">
    <property type="entry name" value="PurM-like_C_dom"/>
</dbReference>
<dbReference type="EC" id="6.3.3.1" evidence="3 12"/>
<feature type="domain" description="PurM-like N-terminal" evidence="13">
    <location>
        <begin position="62"/>
        <end position="166"/>
    </location>
</feature>
<evidence type="ECO:0000256" key="5">
    <source>
        <dbReference type="ARBA" id="ARBA00022598"/>
    </source>
</evidence>
<dbReference type="HAMAP" id="MF_00741">
    <property type="entry name" value="AIRS"/>
    <property type="match status" value="1"/>
</dbReference>
<dbReference type="AlphaFoldDB" id="A0A0B7MIL8"/>
<dbReference type="RefSeq" id="WP_044664094.1">
    <property type="nucleotide sequence ID" value="NZ_CDRZ01000030.1"/>
</dbReference>
<dbReference type="EMBL" id="CDRZ01000030">
    <property type="protein sequence ID" value="CEO87796.1"/>
    <property type="molecule type" value="Genomic_DNA"/>
</dbReference>
<dbReference type="GO" id="GO:0004637">
    <property type="term" value="F:phosphoribosylamine-glycine ligase activity"/>
    <property type="evidence" value="ECO:0007669"/>
    <property type="project" value="TreeGrafter"/>
</dbReference>
<evidence type="ECO:0000259" key="14">
    <source>
        <dbReference type="Pfam" id="PF02769"/>
    </source>
</evidence>
<feature type="domain" description="PurM-like C-terminal" evidence="14">
    <location>
        <begin position="179"/>
        <end position="345"/>
    </location>
</feature>
<evidence type="ECO:0000313" key="15">
    <source>
        <dbReference type="EMBL" id="CEO87796.1"/>
    </source>
</evidence>
<comment type="pathway">
    <text evidence="1 12">Purine metabolism; IMP biosynthesis via de novo pathway; 5-amino-1-(5-phospho-D-ribosyl)imidazole from N(2)-formyl-N(1)-(5-phospho-D-ribosyl)glycinamide: step 2/2.</text>
</comment>
<dbReference type="Gene3D" id="3.90.650.10">
    <property type="entry name" value="PurM-like C-terminal domain"/>
    <property type="match status" value="1"/>
</dbReference>
<comment type="subcellular location">
    <subcellularLocation>
        <location evidence="12">Cytoplasm</location>
    </subcellularLocation>
</comment>
<dbReference type="PANTHER" id="PTHR10520">
    <property type="entry name" value="TRIFUNCTIONAL PURINE BIOSYNTHETIC PROTEIN ADENOSINE-3-RELATED"/>
    <property type="match status" value="1"/>
</dbReference>
<evidence type="ECO:0000256" key="3">
    <source>
        <dbReference type="ARBA" id="ARBA00013047"/>
    </source>
</evidence>
<evidence type="ECO:0000256" key="9">
    <source>
        <dbReference type="ARBA" id="ARBA00032931"/>
    </source>
</evidence>
<dbReference type="NCBIfam" id="TIGR00878">
    <property type="entry name" value="purM"/>
    <property type="match status" value="1"/>
</dbReference>
<dbReference type="InterPro" id="IPR016188">
    <property type="entry name" value="PurM-like_N"/>
</dbReference>
<keyword evidence="16" id="KW-1185">Reference proteome</keyword>
<dbReference type="InterPro" id="IPR004733">
    <property type="entry name" value="PurM_cligase"/>
</dbReference>
<dbReference type="GO" id="GO:0046084">
    <property type="term" value="P:adenine biosynthetic process"/>
    <property type="evidence" value="ECO:0007669"/>
    <property type="project" value="TreeGrafter"/>
</dbReference>
<dbReference type="GO" id="GO:0006189">
    <property type="term" value="P:'de novo' IMP biosynthetic process"/>
    <property type="evidence" value="ECO:0007669"/>
    <property type="project" value="UniProtKB-UniRule"/>
</dbReference>
<accession>A0A0B7MIL8</accession>
<dbReference type="SUPFAM" id="SSF55326">
    <property type="entry name" value="PurM N-terminal domain-like"/>
    <property type="match status" value="1"/>
</dbReference>
<keyword evidence="7 12" id="KW-0067">ATP-binding</keyword>
<evidence type="ECO:0000313" key="16">
    <source>
        <dbReference type="Proteomes" id="UP000046155"/>
    </source>
</evidence>
<evidence type="ECO:0000256" key="12">
    <source>
        <dbReference type="HAMAP-Rule" id="MF_00741"/>
    </source>
</evidence>
<reference evidence="16" key="1">
    <citation type="submission" date="2015-01" db="EMBL/GenBank/DDBJ databases">
        <authorList>
            <person name="Manzoor Shahid"/>
            <person name="Zubair Saima"/>
        </authorList>
    </citation>
    <scope>NUCLEOTIDE SEQUENCE [LARGE SCALE GENOMIC DNA]</scope>
    <source>
        <strain evidence="16">Sp3</strain>
    </source>
</reference>
<protein>
    <recommendedName>
        <fullName evidence="4 12">Phosphoribosylformylglycinamidine cyclo-ligase</fullName>
        <ecNumber evidence="3 12">6.3.3.1</ecNumber>
    </recommendedName>
    <alternativeName>
        <fullName evidence="9 12">AIR synthase</fullName>
    </alternativeName>
    <alternativeName>
        <fullName evidence="10 12">AIRS</fullName>
    </alternativeName>
    <alternativeName>
        <fullName evidence="8 12">Phosphoribosyl-aminoimidazole synthetase</fullName>
    </alternativeName>
</protein>
<evidence type="ECO:0000256" key="2">
    <source>
        <dbReference type="ARBA" id="ARBA00010280"/>
    </source>
</evidence>
<keyword evidence="5 12" id="KW-0436">Ligase</keyword>
<gene>
    <name evidence="12 15" type="primary">purM</name>
    <name evidence="15" type="ORF">SSCH_1250008</name>
</gene>
<evidence type="ECO:0000256" key="4">
    <source>
        <dbReference type="ARBA" id="ARBA00020367"/>
    </source>
</evidence>
<evidence type="ECO:0000256" key="10">
    <source>
        <dbReference type="ARBA" id="ARBA00033093"/>
    </source>
</evidence>
<dbReference type="FunFam" id="3.30.1330.10:FF:000001">
    <property type="entry name" value="Phosphoribosylformylglycinamidine cyclo-ligase"/>
    <property type="match status" value="1"/>
</dbReference>
<dbReference type="InterPro" id="IPR036676">
    <property type="entry name" value="PurM-like_C_sf"/>
</dbReference>
<evidence type="ECO:0000256" key="6">
    <source>
        <dbReference type="ARBA" id="ARBA00022741"/>
    </source>
</evidence>
<dbReference type="GO" id="GO:0005524">
    <property type="term" value="F:ATP binding"/>
    <property type="evidence" value="ECO:0007669"/>
    <property type="project" value="UniProtKB-KW"/>
</dbReference>
<comment type="catalytic activity">
    <reaction evidence="11 12">
        <text>2-formamido-N(1)-(5-O-phospho-beta-D-ribosyl)acetamidine + ATP = 5-amino-1-(5-phospho-beta-D-ribosyl)imidazole + ADP + phosphate + H(+)</text>
        <dbReference type="Rhea" id="RHEA:23032"/>
        <dbReference type="ChEBI" id="CHEBI:15378"/>
        <dbReference type="ChEBI" id="CHEBI:30616"/>
        <dbReference type="ChEBI" id="CHEBI:43474"/>
        <dbReference type="ChEBI" id="CHEBI:137981"/>
        <dbReference type="ChEBI" id="CHEBI:147287"/>
        <dbReference type="ChEBI" id="CHEBI:456216"/>
        <dbReference type="EC" id="6.3.3.1"/>
    </reaction>
</comment>
<dbReference type="GO" id="GO:0004641">
    <property type="term" value="F:phosphoribosylformylglycinamidine cyclo-ligase activity"/>
    <property type="evidence" value="ECO:0007669"/>
    <property type="project" value="UniProtKB-UniRule"/>
</dbReference>
<dbReference type="Proteomes" id="UP000046155">
    <property type="component" value="Unassembled WGS sequence"/>
</dbReference>